<evidence type="ECO:0000256" key="5">
    <source>
        <dbReference type="ARBA" id="ARBA00022777"/>
    </source>
</evidence>
<dbReference type="SMART" id="SM00388">
    <property type="entry name" value="HisKA"/>
    <property type="match status" value="1"/>
</dbReference>
<dbReference type="InterPro" id="IPR050736">
    <property type="entry name" value="Sensor_HK_Regulatory"/>
</dbReference>
<dbReference type="RefSeq" id="WP_188241763.1">
    <property type="nucleotide sequence ID" value="NZ_JABTCF010000001.1"/>
</dbReference>
<evidence type="ECO:0000256" key="7">
    <source>
        <dbReference type="PROSITE-ProRule" id="PRU00339"/>
    </source>
</evidence>
<keyword evidence="8" id="KW-0472">Membrane</keyword>
<dbReference type="PANTHER" id="PTHR43711:SF31">
    <property type="entry name" value="HISTIDINE KINASE"/>
    <property type="match status" value="1"/>
</dbReference>
<evidence type="ECO:0000256" key="3">
    <source>
        <dbReference type="ARBA" id="ARBA00022553"/>
    </source>
</evidence>
<feature type="transmembrane region" description="Helical" evidence="8">
    <location>
        <begin position="408"/>
        <end position="427"/>
    </location>
</feature>
<dbReference type="PROSITE" id="PS50109">
    <property type="entry name" value="HIS_KIN"/>
    <property type="match status" value="1"/>
</dbReference>
<keyword evidence="4" id="KW-0808">Transferase</keyword>
<dbReference type="SMART" id="SM00387">
    <property type="entry name" value="HATPase_c"/>
    <property type="match status" value="1"/>
</dbReference>
<dbReference type="InterPro" id="IPR019734">
    <property type="entry name" value="TPR_rpt"/>
</dbReference>
<dbReference type="PROSITE" id="PS50005">
    <property type="entry name" value="TPR"/>
    <property type="match status" value="1"/>
</dbReference>
<keyword evidence="3" id="KW-0597">Phosphoprotein</keyword>
<feature type="repeat" description="TPR" evidence="7">
    <location>
        <begin position="97"/>
        <end position="130"/>
    </location>
</feature>
<dbReference type="InterPro" id="IPR003661">
    <property type="entry name" value="HisK_dim/P_dom"/>
</dbReference>
<evidence type="ECO:0000313" key="10">
    <source>
        <dbReference type="EMBL" id="MBD0776197.1"/>
    </source>
</evidence>
<organism evidence="10 11">
    <name type="scientific">Maribacter aquimaris</name>
    <dbReference type="NCBI Taxonomy" id="2737171"/>
    <lineage>
        <taxon>Bacteria</taxon>
        <taxon>Pseudomonadati</taxon>
        <taxon>Bacteroidota</taxon>
        <taxon>Flavobacteriia</taxon>
        <taxon>Flavobacteriales</taxon>
        <taxon>Flavobacteriaceae</taxon>
        <taxon>Maribacter</taxon>
    </lineage>
</organism>
<evidence type="ECO:0000256" key="6">
    <source>
        <dbReference type="ARBA" id="ARBA00023012"/>
    </source>
</evidence>
<dbReference type="InterPro" id="IPR036890">
    <property type="entry name" value="HATPase_C_sf"/>
</dbReference>
<comment type="caution">
    <text evidence="10">The sequence shown here is derived from an EMBL/GenBank/DDBJ whole genome shotgun (WGS) entry which is preliminary data.</text>
</comment>
<dbReference type="SUPFAM" id="SSF47384">
    <property type="entry name" value="Homodimeric domain of signal transducing histidine kinase"/>
    <property type="match status" value="1"/>
</dbReference>
<dbReference type="Proteomes" id="UP001166021">
    <property type="component" value="Unassembled WGS sequence"/>
</dbReference>
<evidence type="ECO:0000256" key="2">
    <source>
        <dbReference type="ARBA" id="ARBA00012438"/>
    </source>
</evidence>
<name>A0ABR7UVS4_9FLAO</name>
<dbReference type="SMART" id="SM00028">
    <property type="entry name" value="TPR"/>
    <property type="match status" value="6"/>
</dbReference>
<dbReference type="Gene3D" id="1.10.287.130">
    <property type="match status" value="1"/>
</dbReference>
<protein>
    <recommendedName>
        <fullName evidence="2">histidine kinase</fullName>
        <ecNumber evidence="2">2.7.13.3</ecNumber>
    </recommendedName>
</protein>
<evidence type="ECO:0000259" key="9">
    <source>
        <dbReference type="PROSITE" id="PS50109"/>
    </source>
</evidence>
<keyword evidence="7" id="KW-0802">TPR repeat</keyword>
<dbReference type="EC" id="2.7.13.3" evidence="2"/>
<dbReference type="InterPro" id="IPR003594">
    <property type="entry name" value="HATPase_dom"/>
</dbReference>
<dbReference type="PANTHER" id="PTHR43711">
    <property type="entry name" value="TWO-COMPONENT HISTIDINE KINASE"/>
    <property type="match status" value="1"/>
</dbReference>
<dbReference type="InterPro" id="IPR011990">
    <property type="entry name" value="TPR-like_helical_dom_sf"/>
</dbReference>
<dbReference type="Pfam" id="PF02518">
    <property type="entry name" value="HATPase_c"/>
    <property type="match status" value="1"/>
</dbReference>
<dbReference type="Gene3D" id="3.30.565.10">
    <property type="entry name" value="Histidine kinase-like ATPase, C-terminal domain"/>
    <property type="match status" value="1"/>
</dbReference>
<dbReference type="CDD" id="cd00082">
    <property type="entry name" value="HisKA"/>
    <property type="match status" value="1"/>
</dbReference>
<dbReference type="SUPFAM" id="SSF55874">
    <property type="entry name" value="ATPase domain of HSP90 chaperone/DNA topoisomerase II/histidine kinase"/>
    <property type="match status" value="1"/>
</dbReference>
<sequence length="691" mass="79231">MRIKQISLLNKLVIAFVVLLTFGFGQVQSQVPRRDSLQFQIQRLKSKSDFNPKDSTYITLLNDLGGEIRYFNSDSLYLLSKEAYAHSSSADYEYGQSSSLVGIGNYYEDQGNYDEAIKYYQKALKIVKNSNHRNDVLNIENSIANVYYYQGDYAESLSRNLKNLELASELGNDMVLSIINENIAGLYADQNDFEQAIQFFKIVKKINKKIGDDINSAETMSNLASVYSDMDELEYAMYNINSSIAIFEKHKIMDWLAFAYQVKGKTYLKAKDYKWALYWYKQSEMLHKNIEDNRGETSLLNGIAESYLGRDKDDLAEEYALKAFEISKQIRFHEEMLNSARILYQTNKKKGDYKTALDYHELFQTLHDTITTNKNKKSLTMLVTKIDFEKQKEQLITENEKALASQKIYIYLGLLVLVIFLIITLIVKRNEKIQKKLNIELYDKTAKLVENEKELREINETKDKLFSIIGHDLRGPIGAFQGLLQLYKNGEIDSKDFLQFIPKLRSDIDNISFTLNNLLSWGRTQMNGSTTKPSIVSLENLVQENINLLEETAKVKSIRIKNKVKVNTLCWSDSDHIDIVIRNLLSNAIKFTPEGGQITINADEHSTSWEISVRDTGVGIDAETQKKLFNKNSNITTYGTNDEKGTGLGLSLCMELVKKNKGKIWVESVIPNGSCFYFKLPKMKNKLQKTG</sequence>
<accession>A0ABR7UVS4</accession>
<evidence type="ECO:0000256" key="1">
    <source>
        <dbReference type="ARBA" id="ARBA00000085"/>
    </source>
</evidence>
<evidence type="ECO:0000256" key="8">
    <source>
        <dbReference type="SAM" id="Phobius"/>
    </source>
</evidence>
<dbReference type="EMBL" id="JABTCF010000001">
    <property type="protein sequence ID" value="MBD0776197.1"/>
    <property type="molecule type" value="Genomic_DNA"/>
</dbReference>
<dbReference type="PRINTS" id="PR00344">
    <property type="entry name" value="BCTRLSENSOR"/>
</dbReference>
<gene>
    <name evidence="10" type="ORF">HPE56_00185</name>
</gene>
<dbReference type="Pfam" id="PF13424">
    <property type="entry name" value="TPR_12"/>
    <property type="match status" value="1"/>
</dbReference>
<feature type="domain" description="Histidine kinase" evidence="9">
    <location>
        <begin position="468"/>
        <end position="684"/>
    </location>
</feature>
<dbReference type="Gene3D" id="1.25.40.10">
    <property type="entry name" value="Tetratricopeptide repeat domain"/>
    <property type="match status" value="2"/>
</dbReference>
<evidence type="ECO:0000313" key="11">
    <source>
        <dbReference type="Proteomes" id="UP001166021"/>
    </source>
</evidence>
<dbReference type="GO" id="GO:0016301">
    <property type="term" value="F:kinase activity"/>
    <property type="evidence" value="ECO:0007669"/>
    <property type="project" value="UniProtKB-KW"/>
</dbReference>
<keyword evidence="8" id="KW-0812">Transmembrane</keyword>
<dbReference type="InterPro" id="IPR005467">
    <property type="entry name" value="His_kinase_dom"/>
</dbReference>
<proteinExistence type="predicted"/>
<reference evidence="10" key="1">
    <citation type="submission" date="2020-05" db="EMBL/GenBank/DDBJ databases">
        <title>The draft genome sequence of Maribacter sp. ANRC-HE7.</title>
        <authorList>
            <person name="Mu L."/>
        </authorList>
    </citation>
    <scope>NUCLEOTIDE SEQUENCE</scope>
    <source>
        <strain evidence="10">ANRC-HE7</strain>
    </source>
</reference>
<dbReference type="SUPFAM" id="SSF48452">
    <property type="entry name" value="TPR-like"/>
    <property type="match status" value="2"/>
</dbReference>
<keyword evidence="11" id="KW-1185">Reference proteome</keyword>
<dbReference type="InterPro" id="IPR004358">
    <property type="entry name" value="Sig_transdc_His_kin-like_C"/>
</dbReference>
<keyword evidence="6" id="KW-0902">Two-component regulatory system</keyword>
<dbReference type="InterPro" id="IPR036097">
    <property type="entry name" value="HisK_dim/P_sf"/>
</dbReference>
<keyword evidence="8" id="KW-1133">Transmembrane helix</keyword>
<evidence type="ECO:0000256" key="4">
    <source>
        <dbReference type="ARBA" id="ARBA00022679"/>
    </source>
</evidence>
<comment type="catalytic activity">
    <reaction evidence="1">
        <text>ATP + protein L-histidine = ADP + protein N-phospho-L-histidine.</text>
        <dbReference type="EC" id="2.7.13.3"/>
    </reaction>
</comment>
<dbReference type="PROSITE" id="PS50293">
    <property type="entry name" value="TPR_REGION"/>
    <property type="match status" value="1"/>
</dbReference>
<keyword evidence="5 10" id="KW-0418">Kinase</keyword>